<reference evidence="5" key="1">
    <citation type="submission" date="2013-06" db="EMBL/GenBank/DDBJ databases">
        <authorList>
            <person name="Zhao Q."/>
        </authorList>
    </citation>
    <scope>NUCLEOTIDE SEQUENCE</scope>
    <source>
        <strain evidence="5">cv. W1943</strain>
    </source>
</reference>
<feature type="compositionally biased region" description="Basic and acidic residues" evidence="2">
    <location>
        <begin position="206"/>
        <end position="215"/>
    </location>
</feature>
<dbReference type="GO" id="GO:0051177">
    <property type="term" value="P:meiotic sister chromatid cohesion"/>
    <property type="evidence" value="ECO:0007669"/>
    <property type="project" value="InterPro"/>
</dbReference>
<feature type="compositionally biased region" description="Basic and acidic residues" evidence="2">
    <location>
        <begin position="53"/>
        <end position="62"/>
    </location>
</feature>
<evidence type="ECO:0000313" key="5">
    <source>
        <dbReference type="Proteomes" id="UP000008022"/>
    </source>
</evidence>
<keyword evidence="1" id="KW-0175">Coiled coil</keyword>
<feature type="compositionally biased region" description="Basic and acidic residues" evidence="2">
    <location>
        <begin position="33"/>
        <end position="42"/>
    </location>
</feature>
<feature type="region of interest" description="Disordered" evidence="2">
    <location>
        <begin position="362"/>
        <end position="432"/>
    </location>
</feature>
<name>A0A0E0RK82_ORYRU</name>
<feature type="region of interest" description="Disordered" evidence="2">
    <location>
        <begin position="148"/>
        <end position="171"/>
    </location>
</feature>
<dbReference type="OMA" id="VAKPMTA"/>
<dbReference type="GO" id="GO:0007131">
    <property type="term" value="P:reciprocal meiotic recombination"/>
    <property type="evidence" value="ECO:0007669"/>
    <property type="project" value="InterPro"/>
</dbReference>
<feature type="compositionally biased region" description="Low complexity" evidence="2">
    <location>
        <begin position="403"/>
        <end position="424"/>
    </location>
</feature>
<dbReference type="eggNOG" id="ENOG502QU2W">
    <property type="taxonomic scope" value="Eukaryota"/>
</dbReference>
<dbReference type="Proteomes" id="UP000008022">
    <property type="component" value="Unassembled WGS sequence"/>
</dbReference>
<dbReference type="STRING" id="4529.A0A0E0RK82"/>
<evidence type="ECO:0000313" key="4">
    <source>
        <dbReference type="EnsemblPlants" id="ORUFI12G21530.1"/>
    </source>
</evidence>
<feature type="compositionally biased region" description="Basic and acidic residues" evidence="2">
    <location>
        <begin position="244"/>
        <end position="257"/>
    </location>
</feature>
<accession>A0A0E0RK82</accession>
<evidence type="ECO:0000259" key="3">
    <source>
        <dbReference type="Pfam" id="PF25874"/>
    </source>
</evidence>
<dbReference type="PANTHER" id="PTHR46740">
    <property type="entry name" value="PROTEIN DYAD"/>
    <property type="match status" value="1"/>
</dbReference>
<feature type="compositionally biased region" description="Basic and acidic residues" evidence="2">
    <location>
        <begin position="580"/>
        <end position="593"/>
    </location>
</feature>
<feature type="region of interest" description="Disordered" evidence="2">
    <location>
        <begin position="26"/>
        <end position="104"/>
    </location>
</feature>
<feature type="coiled-coil region" evidence="1">
    <location>
        <begin position="481"/>
        <end position="529"/>
    </location>
</feature>
<feature type="domain" description="PTC1-like winged helix-turn-helix" evidence="3">
    <location>
        <begin position="315"/>
        <end position="362"/>
    </location>
</feature>
<dbReference type="AlphaFoldDB" id="A0A0E0RK82"/>
<proteinExistence type="predicted"/>
<keyword evidence="5" id="KW-1185">Reference proteome</keyword>
<reference evidence="4" key="2">
    <citation type="submission" date="2015-06" db="UniProtKB">
        <authorList>
            <consortium name="EnsemblPlants"/>
        </authorList>
    </citation>
    <scope>IDENTIFICATION</scope>
</reference>
<evidence type="ECO:0000256" key="2">
    <source>
        <dbReference type="SAM" id="MobiDB-lite"/>
    </source>
</evidence>
<dbReference type="Gramene" id="ORUFI12G21530.1">
    <property type="protein sequence ID" value="ORUFI12G21530.1"/>
    <property type="gene ID" value="ORUFI12G21530"/>
</dbReference>
<dbReference type="PANTHER" id="PTHR46740:SF6">
    <property type="entry name" value="OS12G0623300 PROTEIN"/>
    <property type="match status" value="1"/>
</dbReference>
<sequence>MATATSGPCSGVGWGVRKRVRYVGRHHHLARHHAPERAVDAARDDDEASSAKAKNESPKEEAAAAEEDDDNVEHKVAVPTTSEEKKRRRRRKRGRGRVGGHGVAKPMTAAAVNASRVMRRRAAGEDLGDGDFWAGGAPRLYDFSQQEQKPFLPAPPSPAPVPASPPSPAAESVAPCLLTLQCSGVGWGVRKRVRYVGRHHHLARHHAPERAVDAARDDDEASSAKAKNESPKEEAAAAEEDDDVEHKVAVRTTSEEKKKKRRRKRGRGRVRGHGVAKRPKKEDEEGTKLSAPKAEQLEEEEEGAAVAAPTGMIDRWKATRYATAEASLLAIMRAHGARAGKPVPRAALREEARAHIGDTGLLGRCGRRRAPTLATRASSTTSSGTSPTRWRPAAPSGSGGGTTPAAGWSTGSSPPSSPPCGGTPAWPTRDPVSPEGYLLEVRKQVEQLAVELAGVRRHMDHLSSNVSQVGKEIKSEAEKSYNTCQEKYACMEKANGNLEKQLLSLEEKYENATHANGELKEELLFLKEKFVSVVENNTRLEHQLTALSTSFLSLKEELLWLEKEEADLYVKEPWEDDDEKQEHDAGKEAKDDDVAGVSAANDQPDVDGDGTTTTTTTSSNGGSGKRTSRKCSVRISKPQGAFQWPTPSLPFSPELAAPPSPPLTPTAPVVAGAANFATMDELYEYMMAGGLPTPPSTTSNAGKLPSLPAATACATTPPVKTADAAGDVGTELALATPAY</sequence>
<protein>
    <recommendedName>
        <fullName evidence="3">PTC1-like winged helix-turn-helix domain-containing protein</fullName>
    </recommendedName>
</protein>
<feature type="region of interest" description="Disordered" evidence="2">
    <location>
        <begin position="200"/>
        <end position="306"/>
    </location>
</feature>
<feature type="compositionally biased region" description="Basic residues" evidence="2">
    <location>
        <begin position="258"/>
        <end position="279"/>
    </location>
</feature>
<dbReference type="EnsemblPlants" id="ORUFI12G21530.1">
    <property type="protein sequence ID" value="ORUFI12G21530.1"/>
    <property type="gene ID" value="ORUFI12G21530"/>
</dbReference>
<feature type="compositionally biased region" description="Low complexity" evidence="2">
    <location>
        <begin position="371"/>
        <end position="396"/>
    </location>
</feature>
<feature type="compositionally biased region" description="Basic residues" evidence="2">
    <location>
        <begin position="86"/>
        <end position="98"/>
    </location>
</feature>
<dbReference type="InterPro" id="IPR059080">
    <property type="entry name" value="WHD_PTC1"/>
</dbReference>
<dbReference type="HOGENOM" id="CLU_017061_0_0_1"/>
<feature type="compositionally biased region" description="Low complexity" evidence="2">
    <location>
        <begin position="610"/>
        <end position="620"/>
    </location>
</feature>
<feature type="compositionally biased region" description="Basic and acidic residues" evidence="2">
    <location>
        <begin position="226"/>
        <end position="235"/>
    </location>
</feature>
<dbReference type="InterPro" id="IPR044221">
    <property type="entry name" value="DYAD/AMEIOTIC1"/>
</dbReference>
<feature type="compositionally biased region" description="Pro residues" evidence="2">
    <location>
        <begin position="152"/>
        <end position="168"/>
    </location>
</feature>
<organism evidence="4 5">
    <name type="scientific">Oryza rufipogon</name>
    <name type="common">Brownbeard rice</name>
    <name type="synonym">Asian wild rice</name>
    <dbReference type="NCBI Taxonomy" id="4529"/>
    <lineage>
        <taxon>Eukaryota</taxon>
        <taxon>Viridiplantae</taxon>
        <taxon>Streptophyta</taxon>
        <taxon>Embryophyta</taxon>
        <taxon>Tracheophyta</taxon>
        <taxon>Spermatophyta</taxon>
        <taxon>Magnoliopsida</taxon>
        <taxon>Liliopsida</taxon>
        <taxon>Poales</taxon>
        <taxon>Poaceae</taxon>
        <taxon>BOP clade</taxon>
        <taxon>Oryzoideae</taxon>
        <taxon>Oryzeae</taxon>
        <taxon>Oryzinae</taxon>
        <taxon>Oryza</taxon>
    </lineage>
</organism>
<feature type="region of interest" description="Disordered" evidence="2">
    <location>
        <begin position="572"/>
        <end position="632"/>
    </location>
</feature>
<dbReference type="Pfam" id="PF25874">
    <property type="entry name" value="WHD_plant_repro"/>
    <property type="match status" value="1"/>
</dbReference>
<evidence type="ECO:0000256" key="1">
    <source>
        <dbReference type="SAM" id="Coils"/>
    </source>
</evidence>